<dbReference type="SUPFAM" id="SSF51182">
    <property type="entry name" value="RmlC-like cupins"/>
    <property type="match status" value="1"/>
</dbReference>
<evidence type="ECO:0000256" key="1">
    <source>
        <dbReference type="ARBA" id="ARBA00006115"/>
    </source>
</evidence>
<dbReference type="InterPro" id="IPR054566">
    <property type="entry name" value="ManC/GMP-like_b-helix"/>
</dbReference>
<evidence type="ECO:0000313" key="12">
    <source>
        <dbReference type="EMBL" id="ANV98718.1"/>
    </source>
</evidence>
<evidence type="ECO:0000313" key="13">
    <source>
        <dbReference type="Proteomes" id="UP000092884"/>
    </source>
</evidence>
<dbReference type="SUPFAM" id="SSF53448">
    <property type="entry name" value="Nucleotide-diphospho-sugar transferases"/>
    <property type="match status" value="1"/>
</dbReference>
<dbReference type="GO" id="GO:0005525">
    <property type="term" value="F:GTP binding"/>
    <property type="evidence" value="ECO:0007669"/>
    <property type="project" value="UniProtKB-KW"/>
</dbReference>
<evidence type="ECO:0000256" key="5">
    <source>
        <dbReference type="ARBA" id="ARBA00022741"/>
    </source>
</evidence>
<evidence type="ECO:0000259" key="11">
    <source>
        <dbReference type="Pfam" id="PF22640"/>
    </source>
</evidence>
<dbReference type="InterPro" id="IPR029044">
    <property type="entry name" value="Nucleotide-diphossugar_trans"/>
</dbReference>
<dbReference type="PANTHER" id="PTHR46390">
    <property type="entry name" value="MANNOSE-1-PHOSPHATE GUANYLYLTRANSFERASE"/>
    <property type="match status" value="1"/>
</dbReference>
<dbReference type="STRING" id="222136.BBW65_01220"/>
<dbReference type="FunFam" id="3.90.550.10:FF:000046">
    <property type="entry name" value="Mannose-1-phosphate guanylyltransferase (GDP)"/>
    <property type="match status" value="1"/>
</dbReference>
<dbReference type="CDD" id="cd02213">
    <property type="entry name" value="cupin_PMI_typeII_C"/>
    <property type="match status" value="1"/>
</dbReference>
<organism evidence="12 13">
    <name type="scientific">Helicobacter enhydrae</name>
    <dbReference type="NCBI Taxonomy" id="222136"/>
    <lineage>
        <taxon>Bacteria</taxon>
        <taxon>Pseudomonadati</taxon>
        <taxon>Campylobacterota</taxon>
        <taxon>Epsilonproteobacteria</taxon>
        <taxon>Campylobacterales</taxon>
        <taxon>Helicobacteraceae</taxon>
        <taxon>Helicobacter</taxon>
    </lineage>
</organism>
<dbReference type="Pfam" id="PF01050">
    <property type="entry name" value="MannoseP_isomer"/>
    <property type="match status" value="1"/>
</dbReference>
<dbReference type="KEGG" id="het:BBW65_01220"/>
<dbReference type="InterPro" id="IPR011051">
    <property type="entry name" value="RmlC_Cupin_sf"/>
</dbReference>
<dbReference type="InterPro" id="IPR014710">
    <property type="entry name" value="RmlC-like_jellyroll"/>
</dbReference>
<dbReference type="PANTHER" id="PTHR46390:SF1">
    <property type="entry name" value="MANNOSE-1-PHOSPHATE GUANYLYLTRANSFERASE"/>
    <property type="match status" value="1"/>
</dbReference>
<protein>
    <recommendedName>
        <fullName evidence="2">mannose-1-phosphate guanylyltransferase</fullName>
        <ecNumber evidence="2">2.7.7.13</ecNumber>
    </recommendedName>
</protein>
<dbReference type="InterPro" id="IPR051161">
    <property type="entry name" value="Mannose-6P_isomerase_type2"/>
</dbReference>
<evidence type="ECO:0000256" key="7">
    <source>
        <dbReference type="ARBA" id="ARBA00047343"/>
    </source>
</evidence>
<dbReference type="Pfam" id="PF00483">
    <property type="entry name" value="NTP_transferase"/>
    <property type="match status" value="1"/>
</dbReference>
<dbReference type="Pfam" id="PF22640">
    <property type="entry name" value="ManC_GMP_beta-helix"/>
    <property type="match status" value="1"/>
</dbReference>
<keyword evidence="6" id="KW-0342">GTP-binding</keyword>
<dbReference type="InterPro" id="IPR005835">
    <property type="entry name" value="NTP_transferase_dom"/>
</dbReference>
<dbReference type="Proteomes" id="UP000092884">
    <property type="component" value="Chromosome"/>
</dbReference>
<dbReference type="InterPro" id="IPR006375">
    <property type="entry name" value="Man1P_GuaTrfase/Man6P_Isoase"/>
</dbReference>
<keyword evidence="4 12" id="KW-0548">Nucleotidyltransferase</keyword>
<dbReference type="AlphaFoldDB" id="A0A1B1U7G8"/>
<dbReference type="GO" id="GO:0009298">
    <property type="term" value="P:GDP-mannose biosynthetic process"/>
    <property type="evidence" value="ECO:0007669"/>
    <property type="project" value="TreeGrafter"/>
</dbReference>
<dbReference type="Gene3D" id="2.60.120.10">
    <property type="entry name" value="Jelly Rolls"/>
    <property type="match status" value="1"/>
</dbReference>
<dbReference type="EC" id="2.7.7.13" evidence="2"/>
<comment type="catalytic activity">
    <reaction evidence="7">
        <text>alpha-D-mannose 1-phosphate + GTP + H(+) = GDP-alpha-D-mannose + diphosphate</text>
        <dbReference type="Rhea" id="RHEA:15229"/>
        <dbReference type="ChEBI" id="CHEBI:15378"/>
        <dbReference type="ChEBI" id="CHEBI:33019"/>
        <dbReference type="ChEBI" id="CHEBI:37565"/>
        <dbReference type="ChEBI" id="CHEBI:57527"/>
        <dbReference type="ChEBI" id="CHEBI:58409"/>
        <dbReference type="EC" id="2.7.7.13"/>
    </reaction>
</comment>
<evidence type="ECO:0000256" key="2">
    <source>
        <dbReference type="ARBA" id="ARBA00012387"/>
    </source>
</evidence>
<dbReference type="GO" id="GO:0004475">
    <property type="term" value="F:mannose-1-phosphate guanylyltransferase (GTP) activity"/>
    <property type="evidence" value="ECO:0007669"/>
    <property type="project" value="UniProtKB-EC"/>
</dbReference>
<keyword evidence="5" id="KW-0547">Nucleotide-binding</keyword>
<dbReference type="InterPro" id="IPR001538">
    <property type="entry name" value="Man6P_isomerase-2_C"/>
</dbReference>
<reference evidence="13" key="1">
    <citation type="submission" date="2016-07" db="EMBL/GenBank/DDBJ databases">
        <authorList>
            <person name="Florea S."/>
            <person name="Webb J.S."/>
            <person name="Jaromczyk J."/>
            <person name="Schardl C.L."/>
        </authorList>
    </citation>
    <scope>NUCLEOTIDE SEQUENCE [LARGE SCALE GENOMIC DNA]</scope>
    <source>
        <strain evidence="13">MIT 01-6242</strain>
    </source>
</reference>
<keyword evidence="12" id="KW-0413">Isomerase</keyword>
<proteinExistence type="inferred from homology"/>
<evidence type="ECO:0000256" key="4">
    <source>
        <dbReference type="ARBA" id="ARBA00022695"/>
    </source>
</evidence>
<sequence length="455" mass="51321">MKIFILCGGSGTRLWPISRTDLPKQFAPLFGKMTLFQKTLLRAQTAVEALGLEAQICVSTNKEHYFLAKQQAQEIGVEISQFLLEDEGRDSAAALILGALSSQELLLALPSDHIINDNEAFAQNLKEALELASQNRIVTFGIKPTSPHTGYGYIHAKAQEVLGFYEKPNLQTAQQYLQSGEYFFNSGMFCFQTKCFLQECQTHAPTLLQQCQTIYNQAKRQEDSISLQMRGVEKISIDYALMEKSSSLAMVEADFDWNDVGNFQALQDEFPCDSNENASNTQIFAKDAHQNFVLADKPVSLIGTQNLVVVDTKDALLITTQNKAQEVKEIVEQIKDTPIVKESPITHRPWGSYEVLEETRFYKIKKIIVKPHKRLSLQKHFHRNEHWIVVSGSALVTNGDEEMFLHSNQSTYIPMGSPHRLANPGKIDLVLIEVQMGEYVGEDDIVRLEDDFARI</sequence>
<dbReference type="NCBIfam" id="TIGR01479">
    <property type="entry name" value="GMP_PMI"/>
    <property type="match status" value="1"/>
</dbReference>
<accession>A0A1B1U7G8</accession>
<evidence type="ECO:0000259" key="10">
    <source>
        <dbReference type="Pfam" id="PF01050"/>
    </source>
</evidence>
<dbReference type="InterPro" id="IPR049577">
    <property type="entry name" value="GMPP_N"/>
</dbReference>
<feature type="domain" description="MannoseP isomerase/GMP-like beta-helix" evidence="11">
    <location>
        <begin position="287"/>
        <end position="333"/>
    </location>
</feature>
<feature type="domain" description="Mannose-6-phosphate isomerase type II C-terminal" evidence="10">
    <location>
        <begin position="346"/>
        <end position="450"/>
    </location>
</feature>
<dbReference type="FunFam" id="2.60.120.10:FF:000032">
    <property type="entry name" value="Mannose-1-phosphate guanylyltransferase/mannose-6-phosphate isomerase"/>
    <property type="match status" value="1"/>
</dbReference>
<feature type="domain" description="Nucleotidyl transferase" evidence="9">
    <location>
        <begin position="4"/>
        <end position="270"/>
    </location>
</feature>
<evidence type="ECO:0000256" key="3">
    <source>
        <dbReference type="ARBA" id="ARBA00022679"/>
    </source>
</evidence>
<name>A0A1B1U7G8_9HELI</name>
<gene>
    <name evidence="12" type="ORF">BBW65_01220</name>
</gene>
<evidence type="ECO:0000259" key="9">
    <source>
        <dbReference type="Pfam" id="PF00483"/>
    </source>
</evidence>
<dbReference type="GO" id="GO:0000271">
    <property type="term" value="P:polysaccharide biosynthetic process"/>
    <property type="evidence" value="ECO:0007669"/>
    <property type="project" value="InterPro"/>
</dbReference>
<evidence type="ECO:0000256" key="6">
    <source>
        <dbReference type="ARBA" id="ARBA00023134"/>
    </source>
</evidence>
<comment type="similarity">
    <text evidence="1 8">Belongs to the mannose-6-phosphate isomerase type 2 family.</text>
</comment>
<evidence type="ECO:0000256" key="8">
    <source>
        <dbReference type="RuleBase" id="RU004190"/>
    </source>
</evidence>
<dbReference type="Gene3D" id="3.90.550.10">
    <property type="entry name" value="Spore Coat Polysaccharide Biosynthesis Protein SpsA, Chain A"/>
    <property type="match status" value="1"/>
</dbReference>
<dbReference type="OrthoDB" id="9806359at2"/>
<dbReference type="CDD" id="cd02509">
    <property type="entry name" value="GDP-M1P_Guanylyltransferase"/>
    <property type="match status" value="1"/>
</dbReference>
<dbReference type="EMBL" id="CP016503">
    <property type="protein sequence ID" value="ANV98718.1"/>
    <property type="molecule type" value="Genomic_DNA"/>
</dbReference>
<keyword evidence="3 12" id="KW-0808">Transferase</keyword>
<keyword evidence="13" id="KW-1185">Reference proteome</keyword>
<dbReference type="GO" id="GO:0016853">
    <property type="term" value="F:isomerase activity"/>
    <property type="evidence" value="ECO:0007669"/>
    <property type="project" value="UniProtKB-KW"/>
</dbReference>